<protein>
    <submittedName>
        <fullName evidence="2">Uncharacterized protein</fullName>
    </submittedName>
</protein>
<proteinExistence type="predicted"/>
<comment type="caution">
    <text evidence="2">The sequence shown here is derived from an EMBL/GenBank/DDBJ whole genome shotgun (WGS) entry which is preliminary data.</text>
</comment>
<evidence type="ECO:0000313" key="3">
    <source>
        <dbReference type="Proteomes" id="UP000229329"/>
    </source>
</evidence>
<evidence type="ECO:0000313" key="2">
    <source>
        <dbReference type="EMBL" id="PJG86094.1"/>
    </source>
</evidence>
<dbReference type="EMBL" id="PHHA01000003">
    <property type="protein sequence ID" value="PJG86094.1"/>
    <property type="molecule type" value="Genomic_DNA"/>
</dbReference>
<keyword evidence="3" id="KW-1185">Reference proteome</keyword>
<feature type="transmembrane region" description="Helical" evidence="1">
    <location>
        <begin position="46"/>
        <end position="66"/>
    </location>
</feature>
<dbReference type="Proteomes" id="UP000229329">
    <property type="component" value="Unassembled WGS sequence"/>
</dbReference>
<dbReference type="RefSeq" id="WP_100288026.1">
    <property type="nucleotide sequence ID" value="NZ_PHHA01000003.1"/>
</dbReference>
<accession>A0A2M8S4N6</accession>
<name>A0A2M8S4N6_9PAST</name>
<dbReference type="AlphaFoldDB" id="A0A2M8S4N6"/>
<sequence length="79" mass="9263">MFNILRRPFEKSTFEAWAKIFDDIAKVAFLGIPVIIYGEYPVEFKLFNIVILIVGIYIFILGGRVCRRTLELNAHKREE</sequence>
<reference evidence="2 3" key="1">
    <citation type="submission" date="2017-11" db="EMBL/GenBank/DDBJ databases">
        <title>Reclassification of Bisgaard taxon 7 as Conservatibacter flavescens gen. nov., sp. nov.</title>
        <authorList>
            <person name="Christensen H."/>
        </authorList>
    </citation>
    <scope>NUCLEOTIDE SEQUENCE [LARGE SCALE GENOMIC DNA]</scope>
    <source>
        <strain evidence="2 3">7_4</strain>
    </source>
</reference>
<evidence type="ECO:0000256" key="1">
    <source>
        <dbReference type="SAM" id="Phobius"/>
    </source>
</evidence>
<keyword evidence="1" id="KW-1133">Transmembrane helix</keyword>
<gene>
    <name evidence="2" type="ORF">CVP05_02685</name>
</gene>
<keyword evidence="1" id="KW-0812">Transmembrane</keyword>
<keyword evidence="1" id="KW-0472">Membrane</keyword>
<dbReference type="OrthoDB" id="5690589at2"/>
<organism evidence="2 3">
    <name type="scientific">Conservatibacter flavescens</name>
    <dbReference type="NCBI Taxonomy" id="28161"/>
    <lineage>
        <taxon>Bacteria</taxon>
        <taxon>Pseudomonadati</taxon>
        <taxon>Pseudomonadota</taxon>
        <taxon>Gammaproteobacteria</taxon>
        <taxon>Pasteurellales</taxon>
        <taxon>Pasteurellaceae</taxon>
        <taxon>Conservatibacter</taxon>
    </lineage>
</organism>